<comment type="catalytic activity">
    <reaction evidence="1">
        <text>ATP + protein L-histidine = ADP + protein N-phospho-L-histidine.</text>
        <dbReference type="EC" id="2.7.13.3"/>
    </reaction>
</comment>
<dbReference type="EC" id="2.7.13.3" evidence="4"/>
<dbReference type="PANTHER" id="PTHR45339:SF1">
    <property type="entry name" value="HYBRID SIGNAL TRANSDUCTION HISTIDINE KINASE J"/>
    <property type="match status" value="1"/>
</dbReference>
<evidence type="ECO:0000256" key="16">
    <source>
        <dbReference type="ARBA" id="ARBA00024867"/>
    </source>
</evidence>
<dbReference type="AlphaFoldDB" id="A0A0J1FUC0"/>
<dbReference type="CDD" id="cd17546">
    <property type="entry name" value="REC_hyHK_CKI1_RcsC-like"/>
    <property type="match status" value="1"/>
</dbReference>
<dbReference type="GO" id="GO:0005524">
    <property type="term" value="F:ATP binding"/>
    <property type="evidence" value="ECO:0007669"/>
    <property type="project" value="UniProtKB-KW"/>
</dbReference>
<evidence type="ECO:0000259" key="22">
    <source>
        <dbReference type="PROSITE" id="PS50110"/>
    </source>
</evidence>
<dbReference type="PRINTS" id="PR00344">
    <property type="entry name" value="BCTRLSENSOR"/>
</dbReference>
<dbReference type="Pfam" id="PF00072">
    <property type="entry name" value="Response_reg"/>
    <property type="match status" value="1"/>
</dbReference>
<keyword evidence="24" id="KW-1185">Reference proteome</keyword>
<evidence type="ECO:0000256" key="6">
    <source>
        <dbReference type="ARBA" id="ARBA00022475"/>
    </source>
</evidence>
<dbReference type="InterPro" id="IPR036097">
    <property type="entry name" value="HisK_dim/P_sf"/>
</dbReference>
<comment type="caution">
    <text evidence="23">The sequence shown here is derived from an EMBL/GenBank/DDBJ whole genome shotgun (WGS) entry which is preliminary data.</text>
</comment>
<comment type="function">
    <text evidence="16">May play the central regulatory role in sporulation. It may be an element of the effector pathway responsible for the activation of sporulation genes in response to nutritional stress. Spo0A may act in concert with spo0H (a sigma factor) to control the expression of some genes that are critical to the sporulation process.</text>
</comment>
<comment type="subunit">
    <text evidence="17">At low DSF concentrations, interacts with RpfF.</text>
</comment>
<dbReference type="STRING" id="476652.DEAC_c12540"/>
<dbReference type="InterPro" id="IPR003594">
    <property type="entry name" value="HATPase_dom"/>
</dbReference>
<dbReference type="SMART" id="SM00387">
    <property type="entry name" value="HATPase_c"/>
    <property type="match status" value="1"/>
</dbReference>
<dbReference type="PANTHER" id="PTHR45339">
    <property type="entry name" value="HYBRID SIGNAL TRANSDUCTION HISTIDINE KINASE J"/>
    <property type="match status" value="1"/>
</dbReference>
<evidence type="ECO:0000256" key="3">
    <source>
        <dbReference type="ARBA" id="ARBA00006402"/>
    </source>
</evidence>
<evidence type="ECO:0000256" key="11">
    <source>
        <dbReference type="ARBA" id="ARBA00022777"/>
    </source>
</evidence>
<dbReference type="Gene3D" id="3.40.50.2300">
    <property type="match status" value="1"/>
</dbReference>
<keyword evidence="14" id="KW-0902">Two-component regulatory system</keyword>
<evidence type="ECO:0000256" key="2">
    <source>
        <dbReference type="ARBA" id="ARBA00004651"/>
    </source>
</evidence>
<feature type="modified residue" description="4-aspartylphosphate" evidence="20">
    <location>
        <position position="503"/>
    </location>
</feature>
<dbReference type="EMBL" id="LDZY01000004">
    <property type="protein sequence ID" value="KLU66588.1"/>
    <property type="molecule type" value="Genomic_DNA"/>
</dbReference>
<keyword evidence="9" id="KW-0812">Transmembrane</keyword>
<gene>
    <name evidence="23" type="primary">rpfC</name>
    <name evidence="23" type="ORF">DEAC_c12540</name>
</gene>
<dbReference type="InterPro" id="IPR003661">
    <property type="entry name" value="HisK_dim/P_dom"/>
</dbReference>
<evidence type="ECO:0000256" key="4">
    <source>
        <dbReference type="ARBA" id="ARBA00012438"/>
    </source>
</evidence>
<keyword evidence="6" id="KW-1003">Cell membrane</keyword>
<evidence type="ECO:0000256" key="1">
    <source>
        <dbReference type="ARBA" id="ARBA00000085"/>
    </source>
</evidence>
<dbReference type="SUPFAM" id="SSF55874">
    <property type="entry name" value="ATPase domain of HSP90 chaperone/DNA topoisomerase II/histidine kinase"/>
    <property type="match status" value="1"/>
</dbReference>
<dbReference type="InterPro" id="IPR001789">
    <property type="entry name" value="Sig_transdc_resp-reg_receiver"/>
</dbReference>
<dbReference type="InterPro" id="IPR035965">
    <property type="entry name" value="PAS-like_dom_sf"/>
</dbReference>
<keyword evidence="12" id="KW-0067">ATP-binding</keyword>
<proteinExistence type="inferred from homology"/>
<sequence length="670" mass="75935">MLRTDGDRVPHKCRLTPVEINTQVVRRMGKDRSIAILSGRLQAESVIITQQELSELALRESEHKYRSLFMNMTSSFAYCEAIWDKNGDLEDYQFREVNDHYARLIGRDRTELIGTRFSEVNNMNHHDQKLLLKQISDFLKSGESKYEGEFFNEKSKHWYYRSLYCIGSECFAAIITDITKPKKYEIELREAKEEAEKASVAKSEFLANMSHEIRTPLNGTVGMIDLVLQSPLTPEQYDCLEVAKSCAYSLLNIINDILDFSKMEAGKMQTESIDFNLKTLLEELVKAHNPSAVGKGLELTSSISPSIPTYLKGDPNRLRQILNNLISNAIKFTSQGHATVQVRDTKAADILKTRYALEFSVSDSGVGIAEDEMERLFKSFSQVDSSHTRKYGGTGLGLIISKQLTELMGGRMWVESRKGEGSTFFFTLEFPLGQSTDEQLSAAKKITKGQYPLNILLVEDNLVNQDVLTKMLQMGSHNVHKVCNGLEALEVLKQQEFDVILMDIYMPEMNGIDTTKLIREREKKYNLKYTPVIALTAYALQGDRERFLAQGMDEYLSKPVLMEDLLDAVQNVTNTAVPKVVKFPGDMQGIRISSQLVALITQLLDLIANNDLPAIERTAHQLKKLANKHDAEELKILAFKVELASRRGDLQTVIETILKLNEEFVSRRII</sequence>
<dbReference type="InterPro" id="IPR004358">
    <property type="entry name" value="Sig_transdc_His_kin-like_C"/>
</dbReference>
<dbReference type="GO" id="GO:0005886">
    <property type="term" value="C:plasma membrane"/>
    <property type="evidence" value="ECO:0007669"/>
    <property type="project" value="UniProtKB-SubCell"/>
</dbReference>
<dbReference type="Pfam" id="PF00512">
    <property type="entry name" value="HisKA"/>
    <property type="match status" value="1"/>
</dbReference>
<evidence type="ECO:0000256" key="14">
    <source>
        <dbReference type="ARBA" id="ARBA00023012"/>
    </source>
</evidence>
<dbReference type="FunFam" id="1.10.287.130:FF:000002">
    <property type="entry name" value="Two-component osmosensing histidine kinase"/>
    <property type="match status" value="1"/>
</dbReference>
<evidence type="ECO:0000259" key="21">
    <source>
        <dbReference type="PROSITE" id="PS50109"/>
    </source>
</evidence>
<evidence type="ECO:0000256" key="9">
    <source>
        <dbReference type="ARBA" id="ARBA00022692"/>
    </source>
</evidence>
<keyword evidence="15" id="KW-0472">Membrane</keyword>
<evidence type="ECO:0000256" key="7">
    <source>
        <dbReference type="ARBA" id="ARBA00022553"/>
    </source>
</evidence>
<evidence type="ECO:0000256" key="5">
    <source>
        <dbReference type="ARBA" id="ARBA00018672"/>
    </source>
</evidence>
<dbReference type="SUPFAM" id="SSF55785">
    <property type="entry name" value="PYP-like sensor domain (PAS domain)"/>
    <property type="match status" value="1"/>
</dbReference>
<feature type="domain" description="Response regulatory" evidence="22">
    <location>
        <begin position="454"/>
        <end position="573"/>
    </location>
</feature>
<organism evidence="23 24">
    <name type="scientific">Desulfosporosinus acididurans</name>
    <dbReference type="NCBI Taxonomy" id="476652"/>
    <lineage>
        <taxon>Bacteria</taxon>
        <taxon>Bacillati</taxon>
        <taxon>Bacillota</taxon>
        <taxon>Clostridia</taxon>
        <taxon>Eubacteriales</taxon>
        <taxon>Desulfitobacteriaceae</taxon>
        <taxon>Desulfosporosinus</taxon>
    </lineage>
</organism>
<dbReference type="InterPro" id="IPR036890">
    <property type="entry name" value="HATPase_C_sf"/>
</dbReference>
<dbReference type="SMART" id="SM00448">
    <property type="entry name" value="REC"/>
    <property type="match status" value="1"/>
</dbReference>
<keyword evidence="11" id="KW-0418">Kinase</keyword>
<evidence type="ECO:0000256" key="8">
    <source>
        <dbReference type="ARBA" id="ARBA00022679"/>
    </source>
</evidence>
<dbReference type="PATRIC" id="fig|476652.3.peg.1289"/>
<dbReference type="SMART" id="SM00388">
    <property type="entry name" value="HisKA"/>
    <property type="match status" value="1"/>
</dbReference>
<dbReference type="GO" id="GO:0000155">
    <property type="term" value="F:phosphorelay sensor kinase activity"/>
    <property type="evidence" value="ECO:0007669"/>
    <property type="project" value="InterPro"/>
</dbReference>
<dbReference type="InterPro" id="IPR005467">
    <property type="entry name" value="His_kinase_dom"/>
</dbReference>
<dbReference type="PROSITE" id="PS50109">
    <property type="entry name" value="HIS_KIN"/>
    <property type="match status" value="1"/>
</dbReference>
<evidence type="ECO:0000256" key="13">
    <source>
        <dbReference type="ARBA" id="ARBA00022989"/>
    </source>
</evidence>
<accession>A0A0J1FUC0</accession>
<evidence type="ECO:0000256" key="17">
    <source>
        <dbReference type="ARBA" id="ARBA00064003"/>
    </source>
</evidence>
<dbReference type="SUPFAM" id="SSF47384">
    <property type="entry name" value="Homodimeric domain of signal transducing histidine kinase"/>
    <property type="match status" value="1"/>
</dbReference>
<protein>
    <recommendedName>
        <fullName evidence="19">Circadian input-output histidine kinase CikA</fullName>
        <ecNumber evidence="4">2.7.13.3</ecNumber>
    </recommendedName>
    <alternativeName>
        <fullName evidence="18">Sensory/regulatory protein RpfC</fullName>
    </alternativeName>
    <alternativeName>
        <fullName evidence="5">Stage 0 sporulation protein A homolog</fullName>
    </alternativeName>
</protein>
<keyword evidence="8 23" id="KW-0808">Transferase</keyword>
<dbReference type="InterPro" id="IPR036641">
    <property type="entry name" value="HPT_dom_sf"/>
</dbReference>
<evidence type="ECO:0000313" key="24">
    <source>
        <dbReference type="Proteomes" id="UP000036356"/>
    </source>
</evidence>
<evidence type="ECO:0000256" key="19">
    <source>
        <dbReference type="ARBA" id="ARBA00074306"/>
    </source>
</evidence>
<dbReference type="Gene3D" id="3.30.565.10">
    <property type="entry name" value="Histidine kinase-like ATPase, C-terminal domain"/>
    <property type="match status" value="1"/>
</dbReference>
<dbReference type="InterPro" id="IPR011006">
    <property type="entry name" value="CheY-like_superfamily"/>
</dbReference>
<dbReference type="Pfam" id="PF02518">
    <property type="entry name" value="HATPase_c"/>
    <property type="match status" value="1"/>
</dbReference>
<keyword evidence="10" id="KW-0547">Nucleotide-binding</keyword>
<evidence type="ECO:0000256" key="15">
    <source>
        <dbReference type="ARBA" id="ARBA00023136"/>
    </source>
</evidence>
<reference evidence="23 24" key="1">
    <citation type="submission" date="2015-06" db="EMBL/GenBank/DDBJ databases">
        <title>Draft genome of the moderately acidophilic sulfate reducer Candidatus Desulfosporosinus acididurans strain M1.</title>
        <authorList>
            <person name="Poehlein A."/>
            <person name="Petzsch P."/>
            <person name="Johnson B.D."/>
            <person name="Schloemann M."/>
            <person name="Daniel R."/>
            <person name="Muehling M."/>
        </authorList>
    </citation>
    <scope>NUCLEOTIDE SEQUENCE [LARGE SCALE GENOMIC DNA]</scope>
    <source>
        <strain evidence="23 24">M1</strain>
    </source>
</reference>
<evidence type="ECO:0000256" key="18">
    <source>
        <dbReference type="ARBA" id="ARBA00068150"/>
    </source>
</evidence>
<dbReference type="SUPFAM" id="SSF52172">
    <property type="entry name" value="CheY-like"/>
    <property type="match status" value="1"/>
</dbReference>
<evidence type="ECO:0000256" key="12">
    <source>
        <dbReference type="ARBA" id="ARBA00022840"/>
    </source>
</evidence>
<comment type="similarity">
    <text evidence="3">In the N-terminal section; belongs to the phytochrome family.</text>
</comment>
<dbReference type="Gene3D" id="1.10.287.130">
    <property type="match status" value="1"/>
</dbReference>
<feature type="domain" description="Histidine kinase" evidence="21">
    <location>
        <begin position="208"/>
        <end position="432"/>
    </location>
</feature>
<dbReference type="RefSeq" id="WP_053006300.1">
    <property type="nucleotide sequence ID" value="NZ_LDZY01000004.1"/>
</dbReference>
<dbReference type="PROSITE" id="PS50110">
    <property type="entry name" value="RESPONSE_REGULATORY"/>
    <property type="match status" value="1"/>
</dbReference>
<keyword evidence="13" id="KW-1133">Transmembrane helix</keyword>
<keyword evidence="7 20" id="KW-0597">Phosphoprotein</keyword>
<dbReference type="SUPFAM" id="SSF47226">
    <property type="entry name" value="Histidine-containing phosphotransfer domain, HPT domain"/>
    <property type="match status" value="1"/>
</dbReference>
<dbReference type="CDD" id="cd00082">
    <property type="entry name" value="HisKA"/>
    <property type="match status" value="1"/>
</dbReference>
<evidence type="ECO:0000256" key="20">
    <source>
        <dbReference type="PROSITE-ProRule" id="PRU00169"/>
    </source>
</evidence>
<comment type="subcellular location">
    <subcellularLocation>
        <location evidence="2">Cell membrane</location>
        <topology evidence="2">Multi-pass membrane protein</topology>
    </subcellularLocation>
</comment>
<evidence type="ECO:0000256" key="10">
    <source>
        <dbReference type="ARBA" id="ARBA00022741"/>
    </source>
</evidence>
<dbReference type="FunFam" id="3.30.565.10:FF:000010">
    <property type="entry name" value="Sensor histidine kinase RcsC"/>
    <property type="match status" value="1"/>
</dbReference>
<name>A0A0J1FUC0_9FIRM</name>
<dbReference type="Proteomes" id="UP000036356">
    <property type="component" value="Unassembled WGS sequence"/>
</dbReference>
<dbReference type="Gene3D" id="3.30.450.20">
    <property type="entry name" value="PAS domain"/>
    <property type="match status" value="1"/>
</dbReference>
<evidence type="ECO:0000313" key="23">
    <source>
        <dbReference type="EMBL" id="KLU66588.1"/>
    </source>
</evidence>
<dbReference type="CDD" id="cd16922">
    <property type="entry name" value="HATPase_EvgS-ArcB-TorS-like"/>
    <property type="match status" value="1"/>
</dbReference>